<reference evidence="2" key="1">
    <citation type="submission" date="2006-09" db="EMBL/GenBank/DDBJ databases">
        <title>Characterization of Rpr1 gene in barley.</title>
        <authorList>
            <person name="Zhang L."/>
            <person name="Drader T."/>
            <person name="Brueggeman R."/>
            <person name="Kleinhofs A."/>
        </authorList>
    </citation>
    <scope>NUCLEOTIDE SEQUENCE</scope>
    <source>
        <tissue evidence="2">Green leaf</tissue>
    </source>
</reference>
<feature type="compositionally biased region" description="Basic residues" evidence="1">
    <location>
        <begin position="44"/>
        <end position="60"/>
    </location>
</feature>
<proteinExistence type="evidence at transcript level"/>
<dbReference type="EMBL" id="DQ983803">
    <property type="protein sequence ID" value="ABN04102.1"/>
    <property type="molecule type" value="mRNA"/>
</dbReference>
<feature type="compositionally biased region" description="Low complexity" evidence="1">
    <location>
        <begin position="65"/>
        <end position="77"/>
    </location>
</feature>
<dbReference type="EMBL" id="DQ983808">
    <property type="protein sequence ID" value="ABN04107.1"/>
    <property type="molecule type" value="mRNA"/>
</dbReference>
<accession>A2T826</accession>
<gene>
    <name evidence="2" type="primary">Rpr1</name>
</gene>
<dbReference type="EMBL" id="DQ983805">
    <property type="protein sequence ID" value="ABN04104.1"/>
    <property type="molecule type" value="mRNA"/>
</dbReference>
<sequence>MRGGAVASSAAASEKVRMPETKTEVEAPVGAQQPQGWGATVRQPRLHRSRRTAGVKRGHRPVQGTAPAAAPRTTARPSQRPGSAAPWWWRRGREPLGSTTLCHGRGCSTARSQRPPGGGEQRDSRQRRCHGCEAG</sequence>
<dbReference type="EMBL" id="DQ983807">
    <property type="protein sequence ID" value="ABN04106.1"/>
    <property type="molecule type" value="mRNA"/>
</dbReference>
<feature type="compositionally biased region" description="Basic and acidic residues" evidence="1">
    <location>
        <begin position="14"/>
        <end position="25"/>
    </location>
</feature>
<feature type="compositionally biased region" description="Low complexity" evidence="1">
    <location>
        <begin position="1"/>
        <end position="13"/>
    </location>
</feature>
<evidence type="ECO:0000313" key="2">
    <source>
        <dbReference type="EMBL" id="ABN04102.1"/>
    </source>
</evidence>
<name>A2T826_HORVV</name>
<feature type="region of interest" description="Disordered" evidence="1">
    <location>
        <begin position="1"/>
        <end position="135"/>
    </location>
</feature>
<protein>
    <submittedName>
        <fullName evidence="2">Rpr117U.1</fullName>
    </submittedName>
</protein>
<evidence type="ECO:0000256" key="1">
    <source>
        <dbReference type="SAM" id="MobiDB-lite"/>
    </source>
</evidence>
<dbReference type="ExpressionAtlas" id="A2T826">
    <property type="expression patterns" value="baseline and differential"/>
</dbReference>
<dbReference type="EMBL" id="DQ983804">
    <property type="protein sequence ID" value="ABN04103.1"/>
    <property type="molecule type" value="mRNA"/>
</dbReference>
<dbReference type="AlphaFoldDB" id="A2T826"/>
<organism evidence="2">
    <name type="scientific">Hordeum vulgare subsp. vulgare</name>
    <name type="common">Domesticated barley</name>
    <dbReference type="NCBI Taxonomy" id="112509"/>
    <lineage>
        <taxon>Eukaryota</taxon>
        <taxon>Viridiplantae</taxon>
        <taxon>Streptophyta</taxon>
        <taxon>Embryophyta</taxon>
        <taxon>Tracheophyta</taxon>
        <taxon>Spermatophyta</taxon>
        <taxon>Magnoliopsida</taxon>
        <taxon>Liliopsida</taxon>
        <taxon>Poales</taxon>
        <taxon>Poaceae</taxon>
        <taxon>BOP clade</taxon>
        <taxon>Pooideae</taxon>
        <taxon>Triticodae</taxon>
        <taxon>Triticeae</taxon>
        <taxon>Hordeinae</taxon>
        <taxon>Hordeum</taxon>
    </lineage>
</organism>